<dbReference type="OrthoDB" id="5290791at2759"/>
<comment type="caution">
    <text evidence="3">The sequence shown here is derived from an EMBL/GenBank/DDBJ whole genome shotgun (WGS) entry which is preliminary data.</text>
</comment>
<evidence type="ECO:0000259" key="2">
    <source>
        <dbReference type="Pfam" id="PF14420"/>
    </source>
</evidence>
<name>A0A072PLJ6_9EURO</name>
<accession>A0A072PLJ6</accession>
<proteinExistence type="predicted"/>
<gene>
    <name evidence="3" type="ORF">A1O9_07971</name>
</gene>
<keyword evidence="4" id="KW-1185">Reference proteome</keyword>
<protein>
    <recommendedName>
        <fullName evidence="2">Clr5 domain-containing protein</fullName>
    </recommendedName>
</protein>
<feature type="domain" description="Clr5" evidence="2">
    <location>
        <begin position="394"/>
        <end position="441"/>
    </location>
</feature>
<feature type="region of interest" description="Disordered" evidence="1">
    <location>
        <begin position="45"/>
        <end position="73"/>
    </location>
</feature>
<dbReference type="Pfam" id="PF14420">
    <property type="entry name" value="Clr5"/>
    <property type="match status" value="1"/>
</dbReference>
<feature type="non-terminal residue" evidence="3">
    <location>
        <position position="441"/>
    </location>
</feature>
<dbReference type="InterPro" id="IPR025676">
    <property type="entry name" value="Clr5_dom"/>
</dbReference>
<dbReference type="HOGENOM" id="CLU_017662_0_0_1"/>
<dbReference type="AlphaFoldDB" id="A0A072PLJ6"/>
<evidence type="ECO:0000313" key="4">
    <source>
        <dbReference type="Proteomes" id="UP000027920"/>
    </source>
</evidence>
<dbReference type="VEuPathDB" id="FungiDB:A1O9_07971"/>
<dbReference type="Proteomes" id="UP000027920">
    <property type="component" value="Unassembled WGS sequence"/>
</dbReference>
<organism evidence="3 4">
    <name type="scientific">Exophiala aquamarina CBS 119918</name>
    <dbReference type="NCBI Taxonomy" id="1182545"/>
    <lineage>
        <taxon>Eukaryota</taxon>
        <taxon>Fungi</taxon>
        <taxon>Dikarya</taxon>
        <taxon>Ascomycota</taxon>
        <taxon>Pezizomycotina</taxon>
        <taxon>Eurotiomycetes</taxon>
        <taxon>Chaetothyriomycetidae</taxon>
        <taxon>Chaetothyriales</taxon>
        <taxon>Herpotrichiellaceae</taxon>
        <taxon>Exophiala</taxon>
    </lineage>
</organism>
<dbReference type="RefSeq" id="XP_013258980.1">
    <property type="nucleotide sequence ID" value="XM_013403526.1"/>
</dbReference>
<dbReference type="GeneID" id="25282884"/>
<sequence>MEQENSPGLESSIRLWPVAEALSAYLPVGDLITLSRSSSALRAGLHGFPEPHEDLPTGSQRRPRKSLNIGQHNTPSWKRLKDLAPFECSAPKHAKRNLSPKPCRYCSRPICDACIVQSSFSRGRENTFQNRVRYLCRVCWDDGNHSKGRRFPLHGSKNSASRTPWYDPGGSTRECCTCTLKVDGTICLECKDRQNWEAVSSAETQCHGLDCTNPLEEDKDRRRICLWCNKSLPRQIGGTTRHHWNQKMIDARARNAASRQADLEEYNRKRFKSMTMSRREMRGDEAVQDDPGADLPQFVRHLDTINYRAYMGPEQAPSGEAVYHSKRGYWTYSQKFLLYLGRFCHDFPRPNMDADVACLKENATSTFARTNIEKYNDFLQFHSSIPSISPRRCKEWHELKATILDLSVNQGMDPYQIQVVIRADYGFHATVLEYKKMVQLW</sequence>
<evidence type="ECO:0000256" key="1">
    <source>
        <dbReference type="SAM" id="MobiDB-lite"/>
    </source>
</evidence>
<dbReference type="EMBL" id="AMGV01000006">
    <property type="protein sequence ID" value="KEF56390.1"/>
    <property type="molecule type" value="Genomic_DNA"/>
</dbReference>
<evidence type="ECO:0000313" key="3">
    <source>
        <dbReference type="EMBL" id="KEF56390.1"/>
    </source>
</evidence>
<reference evidence="3 4" key="1">
    <citation type="submission" date="2013-03" db="EMBL/GenBank/DDBJ databases">
        <title>The Genome Sequence of Exophiala aquamarina CBS 119918.</title>
        <authorList>
            <consortium name="The Broad Institute Genomics Platform"/>
            <person name="Cuomo C."/>
            <person name="de Hoog S."/>
            <person name="Gorbushina A."/>
            <person name="Walker B."/>
            <person name="Young S.K."/>
            <person name="Zeng Q."/>
            <person name="Gargeya S."/>
            <person name="Fitzgerald M."/>
            <person name="Haas B."/>
            <person name="Abouelleil A."/>
            <person name="Allen A.W."/>
            <person name="Alvarado L."/>
            <person name="Arachchi H.M."/>
            <person name="Berlin A.M."/>
            <person name="Chapman S.B."/>
            <person name="Gainer-Dewar J."/>
            <person name="Goldberg J."/>
            <person name="Griggs A."/>
            <person name="Gujja S."/>
            <person name="Hansen M."/>
            <person name="Howarth C."/>
            <person name="Imamovic A."/>
            <person name="Ireland A."/>
            <person name="Larimer J."/>
            <person name="McCowan C."/>
            <person name="Murphy C."/>
            <person name="Pearson M."/>
            <person name="Poon T.W."/>
            <person name="Priest M."/>
            <person name="Roberts A."/>
            <person name="Saif S."/>
            <person name="Shea T."/>
            <person name="Sisk P."/>
            <person name="Sykes S."/>
            <person name="Wortman J."/>
            <person name="Nusbaum C."/>
            <person name="Birren B."/>
        </authorList>
    </citation>
    <scope>NUCLEOTIDE SEQUENCE [LARGE SCALE GENOMIC DNA]</scope>
    <source>
        <strain evidence="3 4">CBS 119918</strain>
    </source>
</reference>